<feature type="domain" description="DUF3857" evidence="2">
    <location>
        <begin position="69"/>
        <end position="197"/>
    </location>
</feature>
<dbReference type="Pfam" id="PF12969">
    <property type="entry name" value="DUF3857"/>
    <property type="match status" value="1"/>
</dbReference>
<gene>
    <name evidence="3" type="ORF">ATK78_1226</name>
</gene>
<proteinExistence type="predicted"/>
<dbReference type="EMBL" id="SNYC01000003">
    <property type="protein sequence ID" value="TDQ12095.1"/>
    <property type="molecule type" value="Genomic_DNA"/>
</dbReference>
<dbReference type="Gene3D" id="3.10.620.30">
    <property type="match status" value="1"/>
</dbReference>
<accession>A0A4R6T131</accession>
<dbReference type="Gene3D" id="2.60.120.1130">
    <property type="match status" value="1"/>
</dbReference>
<evidence type="ECO:0000256" key="1">
    <source>
        <dbReference type="SAM" id="SignalP"/>
    </source>
</evidence>
<dbReference type="InterPro" id="IPR024618">
    <property type="entry name" value="DUF3857"/>
</dbReference>
<organism evidence="3 4">
    <name type="scientific">Pedobacter metabolipauper</name>
    <dbReference type="NCBI Taxonomy" id="425513"/>
    <lineage>
        <taxon>Bacteria</taxon>
        <taxon>Pseudomonadati</taxon>
        <taxon>Bacteroidota</taxon>
        <taxon>Sphingobacteriia</taxon>
        <taxon>Sphingobacteriales</taxon>
        <taxon>Sphingobacteriaceae</taxon>
        <taxon>Pedobacter</taxon>
    </lineage>
</organism>
<keyword evidence="1" id="KW-0732">Signal</keyword>
<dbReference type="Proteomes" id="UP000295620">
    <property type="component" value="Unassembled WGS sequence"/>
</dbReference>
<dbReference type="OrthoDB" id="98874at2"/>
<dbReference type="AlphaFoldDB" id="A0A4R6T131"/>
<reference evidence="3 4" key="1">
    <citation type="submission" date="2019-03" db="EMBL/GenBank/DDBJ databases">
        <title>Genomic Encyclopedia of Archaeal and Bacterial Type Strains, Phase II (KMG-II): from individual species to whole genera.</title>
        <authorList>
            <person name="Goeker M."/>
        </authorList>
    </citation>
    <scope>NUCLEOTIDE SEQUENCE [LARGE SCALE GENOMIC DNA]</scope>
    <source>
        <strain evidence="3 4">DSM 19035</strain>
    </source>
</reference>
<evidence type="ECO:0000259" key="2">
    <source>
        <dbReference type="Pfam" id="PF12969"/>
    </source>
</evidence>
<protein>
    <submittedName>
        <fullName evidence="3">Uncharacterized protein DUF3858</fullName>
    </submittedName>
</protein>
<dbReference type="Gene3D" id="2.60.40.3140">
    <property type="match status" value="1"/>
</dbReference>
<keyword evidence="4" id="KW-1185">Reference proteome</keyword>
<comment type="caution">
    <text evidence="3">The sequence shown here is derived from an EMBL/GenBank/DDBJ whole genome shotgun (WGS) entry which is preliminary data.</text>
</comment>
<feature type="chain" id="PRO_5020579151" evidence="1">
    <location>
        <begin position="21"/>
        <end position="657"/>
    </location>
</feature>
<feature type="signal peptide" evidence="1">
    <location>
        <begin position="1"/>
        <end position="20"/>
    </location>
</feature>
<dbReference type="RefSeq" id="WP_133575108.1">
    <property type="nucleotide sequence ID" value="NZ_SNYC01000003.1"/>
</dbReference>
<sequence>MKPIILLVFALFFSIPILNAQDFEYGQISNDDVILKNTRLDSNANAMVIREFGTARMRLDDASGRLFVDFQYHVRLKIFNKNGFEHGTITIPLRIRKEEDDRLVDLKATTINYADGNLTRTDLDRKKFYVEKLNKYTSLTKFTMPDLKDGSIIEYSYTIQSPYIFNFRRWEFQSDIPKMHSEYIAFIPAYYNYHTSLRGALKFTTENAEINNGCLNINGVMVNCSKMSYIIKNVPAFIEEDNMTAPSNFKSSINYELSDYMLTNGTKFNVTKSWKDVDRELLADHDFGQQMKKKEVFLPLLPQILKNTTDELSKAKAIYSYIEKNIKSNGFIGYSSENTIKKANELHSGNTGDINLALMAALSAAGLDAEAVILSTRANGAVGELYPVLSDFNYVVVKVNIAGQSYLLDASEPYLPFGLLPLECINGKGRVFSLTKPSYWHDLTANQKRSTRTILTGTLSPDGKMKGTLSTYSLGYAAVDKRERISRSTSVDDFVEKLDEQMPNIKITSHKIENLDSINNMLIETYEIETQGFDVSNPDQIFYNPFFINRTSTNPFNLNERTYPVDLGSAREDRIIMNIKMPENFILADKPKDIGIALPNAAGRYMAAIALDNSTLSVSQTLQLNKPIYEPDEYLSLKEFYSRIIQSQKTDILFKTK</sequence>
<evidence type="ECO:0000313" key="3">
    <source>
        <dbReference type="EMBL" id="TDQ12095.1"/>
    </source>
</evidence>
<evidence type="ECO:0000313" key="4">
    <source>
        <dbReference type="Proteomes" id="UP000295620"/>
    </source>
</evidence>
<name>A0A4R6T131_9SPHI</name>